<dbReference type="Pfam" id="PF12802">
    <property type="entry name" value="MarR_2"/>
    <property type="match status" value="1"/>
</dbReference>
<reference evidence="2 3" key="1">
    <citation type="submission" date="2020-08" db="EMBL/GenBank/DDBJ databases">
        <title>Sequencing the genomes of 1000 actinobacteria strains.</title>
        <authorList>
            <person name="Klenk H.-P."/>
        </authorList>
    </citation>
    <scope>NUCLEOTIDE SEQUENCE [LARGE SCALE GENOMIC DNA]</scope>
    <source>
        <strain evidence="2 3">DSM 45258</strain>
    </source>
</reference>
<dbReference type="RefSeq" id="WP_064441394.1">
    <property type="nucleotide sequence ID" value="NZ_BDDI01000013.1"/>
</dbReference>
<organism evidence="2 3">
    <name type="scientific">Hoyosella altamirensis</name>
    <dbReference type="NCBI Taxonomy" id="616997"/>
    <lineage>
        <taxon>Bacteria</taxon>
        <taxon>Bacillati</taxon>
        <taxon>Actinomycetota</taxon>
        <taxon>Actinomycetes</taxon>
        <taxon>Mycobacteriales</taxon>
        <taxon>Hoyosellaceae</taxon>
        <taxon>Hoyosella</taxon>
    </lineage>
</organism>
<comment type="caution">
    <text evidence="2">The sequence shown here is derived from an EMBL/GenBank/DDBJ whole genome shotgun (WGS) entry which is preliminary data.</text>
</comment>
<dbReference type="PANTHER" id="PTHR33164:SF99">
    <property type="entry name" value="MARR FAMILY REGULATORY PROTEIN"/>
    <property type="match status" value="1"/>
</dbReference>
<dbReference type="GO" id="GO:0003700">
    <property type="term" value="F:DNA-binding transcription factor activity"/>
    <property type="evidence" value="ECO:0007669"/>
    <property type="project" value="InterPro"/>
</dbReference>
<dbReference type="InterPro" id="IPR000835">
    <property type="entry name" value="HTH_MarR-typ"/>
</dbReference>
<keyword evidence="3" id="KW-1185">Reference proteome</keyword>
<feature type="domain" description="HTH marR-type" evidence="1">
    <location>
        <begin position="16"/>
        <end position="152"/>
    </location>
</feature>
<dbReference type="InterPro" id="IPR039422">
    <property type="entry name" value="MarR/SlyA-like"/>
</dbReference>
<accession>A0A839RPV1</accession>
<evidence type="ECO:0000313" key="3">
    <source>
        <dbReference type="Proteomes" id="UP000567922"/>
    </source>
</evidence>
<dbReference type="SUPFAM" id="SSF46785">
    <property type="entry name" value="Winged helix' DNA-binding domain"/>
    <property type="match status" value="1"/>
</dbReference>
<dbReference type="PANTHER" id="PTHR33164">
    <property type="entry name" value="TRANSCRIPTIONAL REGULATOR, MARR FAMILY"/>
    <property type="match status" value="1"/>
</dbReference>
<dbReference type="InterPro" id="IPR036388">
    <property type="entry name" value="WH-like_DNA-bd_sf"/>
</dbReference>
<dbReference type="PROSITE" id="PS50995">
    <property type="entry name" value="HTH_MARR_2"/>
    <property type="match status" value="1"/>
</dbReference>
<name>A0A839RPV1_9ACTN</name>
<sequence length="159" mass="17919">MIPVQPTQVRWLNDEEQRAWRAFIDGSQRLMAVLNRDLADATGLTLADYRILVLLSEAPRNALRMSELAEGILASRSKLTHQVRRLEGQGLVVRESCEDDGRGVIARITPRGLDTLRESAPGHVESVRANFIDLLDQKRLNSLSDVFEKIDSFLHEQSS</sequence>
<dbReference type="GO" id="GO:0003677">
    <property type="term" value="F:DNA binding"/>
    <property type="evidence" value="ECO:0007669"/>
    <property type="project" value="UniProtKB-KW"/>
</dbReference>
<gene>
    <name evidence="2" type="ORF">FHU29_002370</name>
</gene>
<dbReference type="Proteomes" id="UP000567922">
    <property type="component" value="Unassembled WGS sequence"/>
</dbReference>
<keyword evidence="2" id="KW-0238">DNA-binding</keyword>
<dbReference type="InterPro" id="IPR011991">
    <property type="entry name" value="ArsR-like_HTH"/>
</dbReference>
<evidence type="ECO:0000259" key="1">
    <source>
        <dbReference type="PROSITE" id="PS50995"/>
    </source>
</evidence>
<dbReference type="EMBL" id="JACHWS010000002">
    <property type="protein sequence ID" value="MBB3037921.1"/>
    <property type="molecule type" value="Genomic_DNA"/>
</dbReference>
<dbReference type="SMART" id="SM00347">
    <property type="entry name" value="HTH_MARR"/>
    <property type="match status" value="1"/>
</dbReference>
<dbReference type="GO" id="GO:0006950">
    <property type="term" value="P:response to stress"/>
    <property type="evidence" value="ECO:0007669"/>
    <property type="project" value="TreeGrafter"/>
</dbReference>
<dbReference type="Gene3D" id="1.10.10.10">
    <property type="entry name" value="Winged helix-like DNA-binding domain superfamily/Winged helix DNA-binding domain"/>
    <property type="match status" value="1"/>
</dbReference>
<dbReference type="CDD" id="cd00090">
    <property type="entry name" value="HTH_ARSR"/>
    <property type="match status" value="1"/>
</dbReference>
<protein>
    <submittedName>
        <fullName evidence="2">DNA-binding MarR family transcriptional regulator</fullName>
    </submittedName>
</protein>
<proteinExistence type="predicted"/>
<evidence type="ECO:0000313" key="2">
    <source>
        <dbReference type="EMBL" id="MBB3037921.1"/>
    </source>
</evidence>
<dbReference type="AlphaFoldDB" id="A0A839RPV1"/>
<dbReference type="OrthoDB" id="8635520at2"/>
<dbReference type="InterPro" id="IPR036390">
    <property type="entry name" value="WH_DNA-bd_sf"/>
</dbReference>